<reference evidence="1" key="1">
    <citation type="submission" date="2025-08" db="UniProtKB">
        <authorList>
            <consortium name="Ensembl"/>
        </authorList>
    </citation>
    <scope>IDENTIFICATION</scope>
</reference>
<organism evidence="1 2">
    <name type="scientific">Varanus komodoensis</name>
    <name type="common">Komodo dragon</name>
    <dbReference type="NCBI Taxonomy" id="61221"/>
    <lineage>
        <taxon>Eukaryota</taxon>
        <taxon>Metazoa</taxon>
        <taxon>Chordata</taxon>
        <taxon>Craniata</taxon>
        <taxon>Vertebrata</taxon>
        <taxon>Euteleostomi</taxon>
        <taxon>Lepidosauria</taxon>
        <taxon>Squamata</taxon>
        <taxon>Bifurcata</taxon>
        <taxon>Unidentata</taxon>
        <taxon>Episquamata</taxon>
        <taxon>Toxicofera</taxon>
        <taxon>Anguimorpha</taxon>
        <taxon>Paleoanguimorpha</taxon>
        <taxon>Varanoidea</taxon>
        <taxon>Varanidae</taxon>
        <taxon>Varanus</taxon>
    </lineage>
</organism>
<name>A0A8D2ILF2_VARKO</name>
<dbReference type="OMA" id="GHEFYDE"/>
<reference evidence="1" key="2">
    <citation type="submission" date="2025-09" db="UniProtKB">
        <authorList>
            <consortium name="Ensembl"/>
        </authorList>
    </citation>
    <scope>IDENTIFICATION</scope>
</reference>
<dbReference type="Proteomes" id="UP000694545">
    <property type="component" value="Unplaced"/>
</dbReference>
<proteinExistence type="predicted"/>
<evidence type="ECO:0000313" key="1">
    <source>
        <dbReference type="Ensembl" id="ENSVKKP00000000057.1"/>
    </source>
</evidence>
<dbReference type="AlphaFoldDB" id="A0A8D2ILF2"/>
<sequence length="149" mass="17747">FDPIQDIRRIANSLFKTFRDIICQQNRFGHEFYDENKKKDDPIIITLGLVELQGKLQAVEERLKHRGYNRCLYTQLQHVELELTLLGPHRFQNPQSYLQAVRQVQHSWPQAFPEFSVWRLARKEVIFSKRVQTDLLGLQGDRFGLIQRK</sequence>
<dbReference type="Ensembl" id="ENSVKKT00000000059.1">
    <property type="protein sequence ID" value="ENSVKKP00000000057.1"/>
    <property type="gene ID" value="ENSVKKG00000000053.1"/>
</dbReference>
<protein>
    <submittedName>
        <fullName evidence="1">Uncharacterized protein</fullName>
    </submittedName>
</protein>
<keyword evidence="2" id="KW-1185">Reference proteome</keyword>
<accession>A0A8D2ILF2</accession>
<evidence type="ECO:0000313" key="2">
    <source>
        <dbReference type="Proteomes" id="UP000694545"/>
    </source>
</evidence>